<protein>
    <submittedName>
        <fullName evidence="2">Uncharacterized protein</fullName>
    </submittedName>
</protein>
<keyword evidence="3" id="KW-1185">Reference proteome</keyword>
<dbReference type="RefSeq" id="WP_256397999.1">
    <property type="nucleotide sequence ID" value="NZ_JANHJR010000001.1"/>
</dbReference>
<comment type="caution">
    <text evidence="2">The sequence shown here is derived from an EMBL/GenBank/DDBJ whole genome shotgun (WGS) entry which is preliminary data.</text>
</comment>
<sequence length="53" mass="5940">MTGPDSERELQPEETLGEASETVGEKSGWETLSEWADDHLTGDWSDDHTPSRH</sequence>
<evidence type="ECO:0000313" key="3">
    <source>
        <dbReference type="Proteomes" id="UP001597034"/>
    </source>
</evidence>
<name>A0ABD6DNU7_9EURY</name>
<proteinExistence type="predicted"/>
<dbReference type="AlphaFoldDB" id="A0ABD6DNU7"/>
<feature type="compositionally biased region" description="Basic and acidic residues" evidence="1">
    <location>
        <begin position="1"/>
        <end position="11"/>
    </location>
</feature>
<accession>A0ABD6DNU7</accession>
<dbReference type="EMBL" id="JBHUDO010000002">
    <property type="protein sequence ID" value="MFD1646486.1"/>
    <property type="molecule type" value="Genomic_DNA"/>
</dbReference>
<evidence type="ECO:0000313" key="2">
    <source>
        <dbReference type="EMBL" id="MFD1646486.1"/>
    </source>
</evidence>
<evidence type="ECO:0000256" key="1">
    <source>
        <dbReference type="SAM" id="MobiDB-lite"/>
    </source>
</evidence>
<feature type="compositionally biased region" description="Basic and acidic residues" evidence="1">
    <location>
        <begin position="36"/>
        <end position="53"/>
    </location>
</feature>
<reference evidence="2 3" key="1">
    <citation type="journal article" date="2019" name="Int. J. Syst. Evol. Microbiol.">
        <title>The Global Catalogue of Microorganisms (GCM) 10K type strain sequencing project: providing services to taxonomists for standard genome sequencing and annotation.</title>
        <authorList>
            <consortium name="The Broad Institute Genomics Platform"/>
            <consortium name="The Broad Institute Genome Sequencing Center for Infectious Disease"/>
            <person name="Wu L."/>
            <person name="Ma J."/>
        </authorList>
    </citation>
    <scope>NUCLEOTIDE SEQUENCE [LARGE SCALE GENOMIC DNA]</scope>
    <source>
        <strain evidence="2 3">CGMCC 1.10390</strain>
    </source>
</reference>
<feature type="region of interest" description="Disordered" evidence="1">
    <location>
        <begin position="1"/>
        <end position="53"/>
    </location>
</feature>
<organism evidence="2 3">
    <name type="scientific">Haloarchaeobius litoreus</name>
    <dbReference type="NCBI Taxonomy" id="755306"/>
    <lineage>
        <taxon>Archaea</taxon>
        <taxon>Methanobacteriati</taxon>
        <taxon>Methanobacteriota</taxon>
        <taxon>Stenosarchaea group</taxon>
        <taxon>Halobacteria</taxon>
        <taxon>Halobacteriales</taxon>
        <taxon>Halorubellaceae</taxon>
        <taxon>Haloarchaeobius</taxon>
    </lineage>
</organism>
<gene>
    <name evidence="2" type="ORF">ACFSBL_12420</name>
</gene>
<dbReference type="Proteomes" id="UP001597034">
    <property type="component" value="Unassembled WGS sequence"/>
</dbReference>